<reference evidence="1" key="2">
    <citation type="journal article" date="2015" name="Data Brief">
        <title>Shoot transcriptome of the giant reed, Arundo donax.</title>
        <authorList>
            <person name="Barrero R.A."/>
            <person name="Guerrero F.D."/>
            <person name="Moolhuijzen P."/>
            <person name="Goolsby J.A."/>
            <person name="Tidwell J."/>
            <person name="Bellgard S.E."/>
            <person name="Bellgard M.I."/>
        </authorList>
    </citation>
    <scope>NUCLEOTIDE SEQUENCE</scope>
    <source>
        <tissue evidence="1">Shoot tissue taken approximately 20 cm above the soil surface</tissue>
    </source>
</reference>
<sequence>MRTRRRRWWRAPLRTECCATLVRVWVMEEEAVRAGGGSGVSWVGEELGGGYL</sequence>
<accession>A0A0A9EYV2</accession>
<evidence type="ECO:0000313" key="1">
    <source>
        <dbReference type="EMBL" id="JAE05965.1"/>
    </source>
</evidence>
<dbReference type="EMBL" id="GBRH01191931">
    <property type="protein sequence ID" value="JAE05965.1"/>
    <property type="molecule type" value="Transcribed_RNA"/>
</dbReference>
<organism evidence="1">
    <name type="scientific">Arundo donax</name>
    <name type="common">Giant reed</name>
    <name type="synonym">Donax arundinaceus</name>
    <dbReference type="NCBI Taxonomy" id="35708"/>
    <lineage>
        <taxon>Eukaryota</taxon>
        <taxon>Viridiplantae</taxon>
        <taxon>Streptophyta</taxon>
        <taxon>Embryophyta</taxon>
        <taxon>Tracheophyta</taxon>
        <taxon>Spermatophyta</taxon>
        <taxon>Magnoliopsida</taxon>
        <taxon>Liliopsida</taxon>
        <taxon>Poales</taxon>
        <taxon>Poaceae</taxon>
        <taxon>PACMAD clade</taxon>
        <taxon>Arundinoideae</taxon>
        <taxon>Arundineae</taxon>
        <taxon>Arundo</taxon>
    </lineage>
</organism>
<name>A0A0A9EYV2_ARUDO</name>
<protein>
    <submittedName>
        <fullName evidence="1">Phospho-2-dehydro-3-deoxyheptonate aldolase 1</fullName>
    </submittedName>
</protein>
<reference evidence="1" key="1">
    <citation type="submission" date="2014-09" db="EMBL/GenBank/DDBJ databases">
        <authorList>
            <person name="Magalhaes I.L.F."/>
            <person name="Oliveira U."/>
            <person name="Santos F.R."/>
            <person name="Vidigal T.H.D.A."/>
            <person name="Brescovit A.D."/>
            <person name="Santos A.J."/>
        </authorList>
    </citation>
    <scope>NUCLEOTIDE SEQUENCE</scope>
    <source>
        <tissue evidence="1">Shoot tissue taken approximately 20 cm above the soil surface</tissue>
    </source>
</reference>
<dbReference type="AlphaFoldDB" id="A0A0A9EYV2"/>
<proteinExistence type="predicted"/>